<dbReference type="InterPro" id="IPR056792">
    <property type="entry name" value="PRC_RimM"/>
</dbReference>
<dbReference type="InterPro" id="IPR011961">
    <property type="entry name" value="RimM"/>
</dbReference>
<dbReference type="InterPro" id="IPR036976">
    <property type="entry name" value="RimM_N_sf"/>
</dbReference>
<dbReference type="GO" id="GO:0005737">
    <property type="term" value="C:cytoplasm"/>
    <property type="evidence" value="ECO:0007669"/>
    <property type="project" value="UniProtKB-SubCell"/>
</dbReference>
<keyword evidence="2 5" id="KW-0690">Ribosome biogenesis</keyword>
<evidence type="ECO:0000256" key="2">
    <source>
        <dbReference type="ARBA" id="ARBA00022517"/>
    </source>
</evidence>
<dbReference type="GO" id="GO:0005840">
    <property type="term" value="C:ribosome"/>
    <property type="evidence" value="ECO:0007669"/>
    <property type="project" value="InterPro"/>
</dbReference>
<protein>
    <recommendedName>
        <fullName evidence="5">Ribosome maturation factor RimM</fullName>
    </recommendedName>
</protein>
<evidence type="ECO:0000313" key="8">
    <source>
        <dbReference type="EMBL" id="EKF75633.1"/>
    </source>
</evidence>
<dbReference type="Pfam" id="PF24986">
    <property type="entry name" value="PRC_RimM"/>
    <property type="match status" value="1"/>
</dbReference>
<evidence type="ECO:0000256" key="3">
    <source>
        <dbReference type="ARBA" id="ARBA00022552"/>
    </source>
</evidence>
<reference evidence="8 9" key="1">
    <citation type="journal article" date="2012" name="J. Bacteriol.">
        <title>Genome Sequence of the Alkane-Degrading Bacterium Alcanivorax hongdengensis Type Strain A-11-3.</title>
        <authorList>
            <person name="Lai Q."/>
            <person name="Shao Z."/>
        </authorList>
    </citation>
    <scope>NUCLEOTIDE SEQUENCE [LARGE SCALE GENOMIC DNA]</scope>
    <source>
        <strain evidence="8 9">A-11-3</strain>
    </source>
</reference>
<dbReference type="SUPFAM" id="SSF50346">
    <property type="entry name" value="PRC-barrel domain"/>
    <property type="match status" value="1"/>
</dbReference>
<accession>L0WFK1</accession>
<dbReference type="Pfam" id="PF01782">
    <property type="entry name" value="RimM"/>
    <property type="match status" value="1"/>
</dbReference>
<comment type="caution">
    <text evidence="8">The sequence shown here is derived from an EMBL/GenBank/DDBJ whole genome shotgun (WGS) entry which is preliminary data.</text>
</comment>
<dbReference type="PANTHER" id="PTHR33692">
    <property type="entry name" value="RIBOSOME MATURATION FACTOR RIMM"/>
    <property type="match status" value="1"/>
</dbReference>
<dbReference type="GO" id="GO:0043022">
    <property type="term" value="F:ribosome binding"/>
    <property type="evidence" value="ECO:0007669"/>
    <property type="project" value="InterPro"/>
</dbReference>
<dbReference type="SUPFAM" id="SSF50447">
    <property type="entry name" value="Translation proteins"/>
    <property type="match status" value="1"/>
</dbReference>
<comment type="similarity">
    <text evidence="5">Belongs to the RimM family.</text>
</comment>
<dbReference type="eggNOG" id="COG0806">
    <property type="taxonomic scope" value="Bacteria"/>
</dbReference>
<comment type="function">
    <text evidence="5">An accessory protein needed during the final step in the assembly of 30S ribosomal subunit, possibly for assembly of the head region. Essential for efficient processing of 16S rRNA. May be needed both before and after RbfA during the maturation of 16S rRNA. It has affinity for free ribosomal 30S subunits but not for 70S ribosomes.</text>
</comment>
<feature type="domain" description="RimM N-terminal" evidence="6">
    <location>
        <begin position="8"/>
        <end position="89"/>
    </location>
</feature>
<comment type="domain">
    <text evidence="5">The PRC barrel domain binds ribosomal protein uS19.</text>
</comment>
<evidence type="ECO:0000256" key="1">
    <source>
        <dbReference type="ARBA" id="ARBA00022490"/>
    </source>
</evidence>
<dbReference type="GO" id="GO:0042274">
    <property type="term" value="P:ribosomal small subunit biogenesis"/>
    <property type="evidence" value="ECO:0007669"/>
    <property type="project" value="UniProtKB-UniRule"/>
</dbReference>
<dbReference type="PANTHER" id="PTHR33692:SF1">
    <property type="entry name" value="RIBOSOME MATURATION FACTOR RIMM"/>
    <property type="match status" value="1"/>
</dbReference>
<keyword evidence="9" id="KW-1185">Reference proteome</keyword>
<evidence type="ECO:0000259" key="7">
    <source>
        <dbReference type="Pfam" id="PF24986"/>
    </source>
</evidence>
<sequence>MSSSELTVVGRFLGAHGVKGWVRVFSYTDPMDNLSSYQPWYVKGDQGWQPLSLEGFRRQGKGLIAKIDGLNDRDAVNSLAGRDIAVPEALLPQSRGDEYYWRDLIDLRVRHVNGVDLGRVHSMMETGANDVLVVRGDGQSLDRRERLIPWLPDQVVMKVDLAAGELTVDWDPDF</sequence>
<name>L0WFK1_9GAMM</name>
<evidence type="ECO:0000313" key="9">
    <source>
        <dbReference type="Proteomes" id="UP000010164"/>
    </source>
</evidence>
<keyword evidence="3 5" id="KW-0698">rRNA processing</keyword>
<comment type="subunit">
    <text evidence="5">Binds ribosomal protein uS19.</text>
</comment>
<dbReference type="Gene3D" id="2.40.30.60">
    <property type="entry name" value="RimM"/>
    <property type="match status" value="1"/>
</dbReference>
<dbReference type="InterPro" id="IPR009000">
    <property type="entry name" value="Transl_B-barrel_sf"/>
</dbReference>
<dbReference type="OrthoDB" id="9783509at2"/>
<comment type="subcellular location">
    <subcellularLocation>
        <location evidence="5">Cytoplasm</location>
    </subcellularLocation>
</comment>
<dbReference type="RefSeq" id="WP_008927617.1">
    <property type="nucleotide sequence ID" value="NZ_AMRJ01000002.1"/>
</dbReference>
<keyword evidence="4 5" id="KW-0143">Chaperone</keyword>
<dbReference type="GO" id="GO:0006364">
    <property type="term" value="P:rRNA processing"/>
    <property type="evidence" value="ECO:0007669"/>
    <property type="project" value="UniProtKB-UniRule"/>
</dbReference>
<dbReference type="InterPro" id="IPR011033">
    <property type="entry name" value="PRC_barrel-like_sf"/>
</dbReference>
<feature type="domain" description="Ribosome maturation factor RimM PRC barrel" evidence="7">
    <location>
        <begin position="101"/>
        <end position="172"/>
    </location>
</feature>
<gene>
    <name evidence="5" type="primary">rimM</name>
    <name evidence="8" type="ORF">A11A3_02152</name>
</gene>
<proteinExistence type="inferred from homology"/>
<evidence type="ECO:0000256" key="4">
    <source>
        <dbReference type="ARBA" id="ARBA00023186"/>
    </source>
</evidence>
<organism evidence="8 9">
    <name type="scientific">Alcanivorax hongdengensis A-11-3</name>
    <dbReference type="NCBI Taxonomy" id="1177179"/>
    <lineage>
        <taxon>Bacteria</taxon>
        <taxon>Pseudomonadati</taxon>
        <taxon>Pseudomonadota</taxon>
        <taxon>Gammaproteobacteria</taxon>
        <taxon>Oceanospirillales</taxon>
        <taxon>Alcanivoracaceae</taxon>
        <taxon>Alcanivorax</taxon>
    </lineage>
</organism>
<keyword evidence="1 5" id="KW-0963">Cytoplasm</keyword>
<dbReference type="Gene3D" id="2.30.30.240">
    <property type="entry name" value="PRC-barrel domain"/>
    <property type="match status" value="1"/>
</dbReference>
<dbReference type="PATRIC" id="fig|1177179.3.peg.424"/>
<dbReference type="NCBIfam" id="TIGR02273">
    <property type="entry name" value="16S_RimM"/>
    <property type="match status" value="1"/>
</dbReference>
<dbReference type="Proteomes" id="UP000010164">
    <property type="component" value="Unassembled WGS sequence"/>
</dbReference>
<dbReference type="HAMAP" id="MF_00014">
    <property type="entry name" value="Ribosome_mat_RimM"/>
    <property type="match status" value="1"/>
</dbReference>
<dbReference type="AlphaFoldDB" id="L0WFK1"/>
<dbReference type="InterPro" id="IPR002676">
    <property type="entry name" value="RimM_N"/>
</dbReference>
<evidence type="ECO:0000256" key="5">
    <source>
        <dbReference type="HAMAP-Rule" id="MF_00014"/>
    </source>
</evidence>
<dbReference type="STRING" id="1177179.A11A3_02152"/>
<dbReference type="EMBL" id="AMRJ01000002">
    <property type="protein sequence ID" value="EKF75633.1"/>
    <property type="molecule type" value="Genomic_DNA"/>
</dbReference>
<evidence type="ECO:0000259" key="6">
    <source>
        <dbReference type="Pfam" id="PF01782"/>
    </source>
</evidence>